<proteinExistence type="predicted"/>
<evidence type="ECO:0000313" key="2">
    <source>
        <dbReference type="EMBL" id="OQS06594.1"/>
    </source>
</evidence>
<keyword evidence="3" id="KW-1185">Reference proteome</keyword>
<evidence type="ECO:0000313" key="3">
    <source>
        <dbReference type="Proteomes" id="UP000243217"/>
    </source>
</evidence>
<name>A0A1W0A8H5_9STRA</name>
<feature type="transmembrane region" description="Helical" evidence="1">
    <location>
        <begin position="31"/>
        <end position="53"/>
    </location>
</feature>
<feature type="transmembrane region" description="Helical" evidence="1">
    <location>
        <begin position="225"/>
        <end position="245"/>
    </location>
</feature>
<feature type="transmembrane region" description="Helical" evidence="1">
    <location>
        <begin position="293"/>
        <end position="311"/>
    </location>
</feature>
<organism evidence="2 3">
    <name type="scientific">Thraustotheca clavata</name>
    <dbReference type="NCBI Taxonomy" id="74557"/>
    <lineage>
        <taxon>Eukaryota</taxon>
        <taxon>Sar</taxon>
        <taxon>Stramenopiles</taxon>
        <taxon>Oomycota</taxon>
        <taxon>Saprolegniomycetes</taxon>
        <taxon>Saprolegniales</taxon>
        <taxon>Achlyaceae</taxon>
        <taxon>Thraustotheca</taxon>
    </lineage>
</organism>
<dbReference type="OrthoDB" id="78699at2759"/>
<dbReference type="InterPro" id="IPR027948">
    <property type="entry name" value="DUF4436"/>
</dbReference>
<keyword evidence="1" id="KW-0472">Membrane</keyword>
<dbReference type="EMBL" id="JNBS01000326">
    <property type="protein sequence ID" value="OQS06594.1"/>
    <property type="molecule type" value="Genomic_DNA"/>
</dbReference>
<accession>A0A1W0A8H5</accession>
<sequence>MAKDLELGLESPTTVSYSTSSNHHHHVDQRWWLQALPFVVLISILLVTLLPVLHHNQHITDYTLLYEDANTSDSLSIALILSGVNTDTNQLSALLMFQTLPAALTVASAPQLLSKTLNLIVGGNSITLTPTNTNLQAAIPQQFTIASGSLSMYPFDQYTVPLMVKATATSGTTSNNIPVHLSVYTTTDFNWVYDVKSDDSTPMFGPVATNAQGQINIQASRHTIFFSYIVLLWLGTWVIGITLLYTGSMTIIWERKGAEVPIYFSGLIVIPIFRNTAPGRVPYGCLFDMTSTYLALALSILGMIFATYSSFKAKKTI</sequence>
<keyword evidence="1" id="KW-1133">Transmembrane helix</keyword>
<comment type="caution">
    <text evidence="2">The sequence shown here is derived from an EMBL/GenBank/DDBJ whole genome shotgun (WGS) entry which is preliminary data.</text>
</comment>
<dbReference type="Proteomes" id="UP000243217">
    <property type="component" value="Unassembled WGS sequence"/>
</dbReference>
<dbReference type="Pfam" id="PF14494">
    <property type="entry name" value="DUF4436"/>
    <property type="match status" value="1"/>
</dbReference>
<evidence type="ECO:0008006" key="4">
    <source>
        <dbReference type="Google" id="ProtNLM"/>
    </source>
</evidence>
<gene>
    <name evidence="2" type="ORF">THRCLA_01367</name>
</gene>
<reference evidence="2 3" key="1">
    <citation type="journal article" date="2014" name="Genome Biol. Evol.">
        <title>The secreted proteins of Achlya hypogyna and Thraustotheca clavata identify the ancestral oomycete secretome and reveal gene acquisitions by horizontal gene transfer.</title>
        <authorList>
            <person name="Misner I."/>
            <person name="Blouin N."/>
            <person name="Leonard G."/>
            <person name="Richards T.A."/>
            <person name="Lane C.E."/>
        </authorList>
    </citation>
    <scope>NUCLEOTIDE SEQUENCE [LARGE SCALE GENOMIC DNA]</scope>
    <source>
        <strain evidence="2 3">ATCC 34112</strain>
    </source>
</reference>
<evidence type="ECO:0000256" key="1">
    <source>
        <dbReference type="SAM" id="Phobius"/>
    </source>
</evidence>
<protein>
    <recommendedName>
        <fullName evidence="4">Transmembrane protein</fullName>
    </recommendedName>
</protein>
<keyword evidence="1" id="KW-0812">Transmembrane</keyword>
<dbReference type="AlphaFoldDB" id="A0A1W0A8H5"/>